<dbReference type="Pfam" id="PF12978">
    <property type="entry name" value="DUF3862"/>
    <property type="match status" value="1"/>
</dbReference>
<dbReference type="STRING" id="1123303.GCA_000372425_00367"/>
<dbReference type="InterPro" id="IPR037873">
    <property type="entry name" value="BamE-like"/>
</dbReference>
<dbReference type="OrthoDB" id="2235720at2"/>
<evidence type="ECO:0000256" key="2">
    <source>
        <dbReference type="SAM" id="SignalP"/>
    </source>
</evidence>
<gene>
    <name evidence="3" type="ORF">NCTC12278_00837</name>
</gene>
<dbReference type="PROSITE" id="PS51257">
    <property type="entry name" value="PROKAR_LIPOPROTEIN"/>
    <property type="match status" value="1"/>
</dbReference>
<dbReference type="Gene3D" id="3.30.1450.10">
    <property type="match status" value="2"/>
</dbReference>
<protein>
    <submittedName>
        <fullName evidence="3">Domain of Uncharacterized Function with PDB structure</fullName>
    </submittedName>
</protein>
<evidence type="ECO:0000313" key="3">
    <source>
        <dbReference type="EMBL" id="SQF40228.1"/>
    </source>
</evidence>
<feature type="chain" id="PRO_5039170915" evidence="2">
    <location>
        <begin position="22"/>
        <end position="200"/>
    </location>
</feature>
<keyword evidence="4" id="KW-1185">Reference proteome</keyword>
<dbReference type="KEGG" id="sfer:NCTC12278_00837"/>
<reference evidence="3 4" key="1">
    <citation type="submission" date="2018-06" db="EMBL/GenBank/DDBJ databases">
        <authorList>
            <consortium name="Pathogen Informatics"/>
            <person name="Doyle S."/>
        </authorList>
    </citation>
    <scope>NUCLEOTIDE SEQUENCE [LARGE SCALE GENOMIC DNA]</scope>
    <source>
        <strain evidence="3 4">NCTC12278</strain>
    </source>
</reference>
<keyword evidence="1 2" id="KW-0732">Signal</keyword>
<name>A0A2X3VLC0_9STRE</name>
<dbReference type="AlphaFoldDB" id="A0A2X3VLC0"/>
<dbReference type="EMBL" id="LS483343">
    <property type="protein sequence ID" value="SQF40228.1"/>
    <property type="molecule type" value="Genomic_DNA"/>
</dbReference>
<dbReference type="RefSeq" id="WP_018029695.1">
    <property type="nucleotide sequence ID" value="NZ_LS483343.1"/>
</dbReference>
<accession>A0A2X3VLC0</accession>
<feature type="signal peptide" evidence="2">
    <location>
        <begin position="1"/>
        <end position="21"/>
    </location>
</feature>
<dbReference type="Proteomes" id="UP000249495">
    <property type="component" value="Chromosome 1"/>
</dbReference>
<dbReference type="InterPro" id="IPR024418">
    <property type="entry name" value="DUF3862"/>
</dbReference>
<sequence length="200" mass="22148">MKKMFKGLVLLSMLLAISACQKESSSAPKESEAATSLRETKNLDFRLAFNKIKITQNQTDFSGGSSLAELKSLFGEPQKTEQKPAGDVTLDVYTWTKDDSTVVVQLFKDSAIARSISQFSFNREAKIGLKDFNQLKEGISYTKAKELLGEPDLLSQAISSDRYDTQAVWTSGLKSQTTSPTIELKFENDKLTSKQQKGLS</sequence>
<evidence type="ECO:0000256" key="1">
    <source>
        <dbReference type="ARBA" id="ARBA00022729"/>
    </source>
</evidence>
<proteinExistence type="predicted"/>
<evidence type="ECO:0000313" key="4">
    <source>
        <dbReference type="Proteomes" id="UP000249495"/>
    </source>
</evidence>
<organism evidence="3 4">
    <name type="scientific">Streptococcus ferus</name>
    <dbReference type="NCBI Taxonomy" id="1345"/>
    <lineage>
        <taxon>Bacteria</taxon>
        <taxon>Bacillati</taxon>
        <taxon>Bacillota</taxon>
        <taxon>Bacilli</taxon>
        <taxon>Lactobacillales</taxon>
        <taxon>Streptococcaceae</taxon>
        <taxon>Streptococcus</taxon>
    </lineage>
</organism>